<organism evidence="3 4">
    <name type="scientific">Vulcanisaeta souniana JCM 11219</name>
    <dbReference type="NCBI Taxonomy" id="1293586"/>
    <lineage>
        <taxon>Archaea</taxon>
        <taxon>Thermoproteota</taxon>
        <taxon>Thermoprotei</taxon>
        <taxon>Thermoproteales</taxon>
        <taxon>Thermoproteaceae</taxon>
        <taxon>Vulcanisaeta</taxon>
    </lineage>
</organism>
<reference evidence="3" key="2">
    <citation type="submission" date="2020-09" db="EMBL/GenBank/DDBJ databases">
        <authorList>
            <person name="Sun Q."/>
            <person name="Ohkuma M."/>
        </authorList>
    </citation>
    <scope>NUCLEOTIDE SEQUENCE</scope>
    <source>
        <strain evidence="3">JCM 11219</strain>
    </source>
</reference>
<feature type="transmembrane region" description="Helical" evidence="1">
    <location>
        <begin position="6"/>
        <end position="25"/>
    </location>
</feature>
<keyword evidence="1" id="KW-0472">Membrane</keyword>
<dbReference type="Proteomes" id="UP001060771">
    <property type="component" value="Chromosome"/>
</dbReference>
<keyword evidence="1" id="KW-0812">Transmembrane</keyword>
<evidence type="ECO:0000313" key="4">
    <source>
        <dbReference type="Proteomes" id="UP000657075"/>
    </source>
</evidence>
<reference evidence="3" key="1">
    <citation type="journal article" date="2014" name="Int. J. Syst. Evol. Microbiol.">
        <title>Complete genome sequence of Corynebacterium casei LMG S-19264T (=DSM 44701T), isolated from a smear-ripened cheese.</title>
        <authorList>
            <consortium name="US DOE Joint Genome Institute (JGI-PGF)"/>
            <person name="Walter F."/>
            <person name="Albersmeier A."/>
            <person name="Kalinowski J."/>
            <person name="Ruckert C."/>
        </authorList>
    </citation>
    <scope>NUCLEOTIDE SEQUENCE</scope>
    <source>
        <strain evidence="3">JCM 11219</strain>
    </source>
</reference>
<evidence type="ECO:0000313" key="2">
    <source>
        <dbReference type="EMBL" id="BDR93087.1"/>
    </source>
</evidence>
<keyword evidence="1" id="KW-1133">Transmembrane helix</keyword>
<evidence type="ECO:0000313" key="5">
    <source>
        <dbReference type="Proteomes" id="UP001060771"/>
    </source>
</evidence>
<dbReference type="EMBL" id="BMNM01000017">
    <property type="protein sequence ID" value="GGI87191.1"/>
    <property type="molecule type" value="Genomic_DNA"/>
</dbReference>
<name>A0A830ED24_9CREN</name>
<sequence length="86" mass="9518">MDIGVAIVQTIIVILILRNYLNIGFTRIGKILLSVSIILLVESILMITIYYMWLSWGLGMVVAAPTLLIASLNLVVISLLYAISRL</sequence>
<dbReference type="EMBL" id="AP026830">
    <property type="protein sequence ID" value="BDR93087.1"/>
    <property type="molecule type" value="Genomic_DNA"/>
</dbReference>
<dbReference type="AlphaFoldDB" id="A0A830ED24"/>
<gene>
    <name evidence="3" type="ORF">GCM10007112_25140</name>
    <name evidence="2" type="ORF">Vsou_21800</name>
</gene>
<reference evidence="2" key="4">
    <citation type="journal article" date="2023" name="Microbiol. Resour. Announc.">
        <title>Complete Genome Sequence of Vulcanisaeta souniana Strain IC-059, a Hyperthermophilic Archaeon Isolated from Hot Spring Water in Japan.</title>
        <authorList>
            <person name="Kato S."/>
            <person name="Itoh T."/>
            <person name="Wu L."/>
            <person name="Ma J."/>
            <person name="Ohkuma M."/>
        </authorList>
    </citation>
    <scope>NUCLEOTIDE SEQUENCE</scope>
    <source>
        <strain evidence="2">JCM 11219</strain>
    </source>
</reference>
<feature type="transmembrane region" description="Helical" evidence="1">
    <location>
        <begin position="59"/>
        <end position="83"/>
    </location>
</feature>
<feature type="transmembrane region" description="Helical" evidence="1">
    <location>
        <begin position="32"/>
        <end position="53"/>
    </location>
</feature>
<accession>A0A830ED24</accession>
<proteinExistence type="predicted"/>
<evidence type="ECO:0000313" key="3">
    <source>
        <dbReference type="EMBL" id="GGI87191.1"/>
    </source>
</evidence>
<evidence type="ECO:0000256" key="1">
    <source>
        <dbReference type="SAM" id="Phobius"/>
    </source>
</evidence>
<keyword evidence="5" id="KW-1185">Reference proteome</keyword>
<dbReference type="Proteomes" id="UP000657075">
    <property type="component" value="Unassembled WGS sequence"/>
</dbReference>
<protein>
    <submittedName>
        <fullName evidence="3">Uncharacterized protein</fullName>
    </submittedName>
</protein>
<reference evidence="5" key="3">
    <citation type="submission" date="2022-09" db="EMBL/GenBank/DDBJ databases">
        <title>Complete genome sequence of Vulcanisaeta souniana.</title>
        <authorList>
            <person name="Kato S."/>
            <person name="Itoh T."/>
            <person name="Ohkuma M."/>
        </authorList>
    </citation>
    <scope>NUCLEOTIDE SEQUENCE [LARGE SCALE GENOMIC DNA]</scope>
    <source>
        <strain evidence="5">JCM 11219</strain>
    </source>
</reference>